<keyword evidence="2" id="KW-1133">Transmembrane helix</keyword>
<evidence type="ECO:0000313" key="4">
    <source>
        <dbReference type="Proteomes" id="UP000735302"/>
    </source>
</evidence>
<name>A0AAV4AWV0_9GAST</name>
<evidence type="ECO:0000256" key="2">
    <source>
        <dbReference type="SAM" id="Phobius"/>
    </source>
</evidence>
<evidence type="ECO:0000256" key="1">
    <source>
        <dbReference type="SAM" id="MobiDB-lite"/>
    </source>
</evidence>
<evidence type="ECO:0000313" key="3">
    <source>
        <dbReference type="EMBL" id="GFO10993.1"/>
    </source>
</evidence>
<proteinExistence type="predicted"/>
<sequence>MLGSKVSAETSSATASNGRGPMNIREVKQETALLSSAAQHDSIRFGLLATTSSGSIIYILTHIYIILVTATHRQKDEYGEMQIYNPYKISFQKKFEKFICRDQSKKVTNEPSPDDHVTWGFEFCKQTNK</sequence>
<feature type="transmembrane region" description="Helical" evidence="2">
    <location>
        <begin position="43"/>
        <end position="67"/>
    </location>
</feature>
<feature type="region of interest" description="Disordered" evidence="1">
    <location>
        <begin position="1"/>
        <end position="22"/>
    </location>
</feature>
<keyword evidence="2" id="KW-0472">Membrane</keyword>
<gene>
    <name evidence="3" type="ORF">PoB_003749800</name>
</gene>
<reference evidence="3 4" key="1">
    <citation type="journal article" date="2021" name="Elife">
        <title>Chloroplast acquisition without the gene transfer in kleptoplastic sea slugs, Plakobranchus ocellatus.</title>
        <authorList>
            <person name="Maeda T."/>
            <person name="Takahashi S."/>
            <person name="Yoshida T."/>
            <person name="Shimamura S."/>
            <person name="Takaki Y."/>
            <person name="Nagai Y."/>
            <person name="Toyoda A."/>
            <person name="Suzuki Y."/>
            <person name="Arimoto A."/>
            <person name="Ishii H."/>
            <person name="Satoh N."/>
            <person name="Nishiyama T."/>
            <person name="Hasebe M."/>
            <person name="Maruyama T."/>
            <person name="Minagawa J."/>
            <person name="Obokata J."/>
            <person name="Shigenobu S."/>
        </authorList>
    </citation>
    <scope>NUCLEOTIDE SEQUENCE [LARGE SCALE GENOMIC DNA]</scope>
</reference>
<organism evidence="3 4">
    <name type="scientific">Plakobranchus ocellatus</name>
    <dbReference type="NCBI Taxonomy" id="259542"/>
    <lineage>
        <taxon>Eukaryota</taxon>
        <taxon>Metazoa</taxon>
        <taxon>Spiralia</taxon>
        <taxon>Lophotrochozoa</taxon>
        <taxon>Mollusca</taxon>
        <taxon>Gastropoda</taxon>
        <taxon>Heterobranchia</taxon>
        <taxon>Euthyneura</taxon>
        <taxon>Panpulmonata</taxon>
        <taxon>Sacoglossa</taxon>
        <taxon>Placobranchoidea</taxon>
        <taxon>Plakobranchidae</taxon>
        <taxon>Plakobranchus</taxon>
    </lineage>
</organism>
<comment type="caution">
    <text evidence="3">The sequence shown here is derived from an EMBL/GenBank/DDBJ whole genome shotgun (WGS) entry which is preliminary data.</text>
</comment>
<dbReference type="AlphaFoldDB" id="A0AAV4AWV0"/>
<protein>
    <submittedName>
        <fullName evidence="3">Uncharacterized protein</fullName>
    </submittedName>
</protein>
<accession>A0AAV4AWV0</accession>
<keyword evidence="2" id="KW-0812">Transmembrane</keyword>
<keyword evidence="4" id="KW-1185">Reference proteome</keyword>
<feature type="compositionally biased region" description="Polar residues" evidence="1">
    <location>
        <begin position="7"/>
        <end position="17"/>
    </location>
</feature>
<dbReference type="Proteomes" id="UP000735302">
    <property type="component" value="Unassembled WGS sequence"/>
</dbReference>
<dbReference type="EMBL" id="BLXT01004214">
    <property type="protein sequence ID" value="GFO10993.1"/>
    <property type="molecule type" value="Genomic_DNA"/>
</dbReference>